<keyword evidence="1" id="KW-0143">Chaperone</keyword>
<dbReference type="GO" id="GO:0006457">
    <property type="term" value="P:protein folding"/>
    <property type="evidence" value="ECO:0007669"/>
    <property type="project" value="InterPro"/>
</dbReference>
<organism evidence="3">
    <name type="scientific">freshwater metagenome</name>
    <dbReference type="NCBI Taxonomy" id="449393"/>
    <lineage>
        <taxon>unclassified sequences</taxon>
        <taxon>metagenomes</taxon>
        <taxon>ecological metagenomes</taxon>
    </lineage>
</organism>
<evidence type="ECO:0000313" key="3">
    <source>
        <dbReference type="EMBL" id="CAB4874206.1"/>
    </source>
</evidence>
<name>A0A6J7DU71_9ZZZZ</name>
<dbReference type="GO" id="GO:0051087">
    <property type="term" value="F:protein-folding chaperone binding"/>
    <property type="evidence" value="ECO:0007669"/>
    <property type="project" value="InterPro"/>
</dbReference>
<gene>
    <name evidence="2" type="ORF">UFOPK2658_00401</name>
    <name evidence="3" type="ORF">UFOPK3304_01178</name>
</gene>
<dbReference type="InterPro" id="IPR009012">
    <property type="entry name" value="GrpE_head"/>
</dbReference>
<dbReference type="AlphaFoldDB" id="A0A6J7DU71"/>
<accession>A0A6J7DU71</accession>
<dbReference type="EMBL" id="CAEZYH010000008">
    <property type="protein sequence ID" value="CAB4710937.1"/>
    <property type="molecule type" value="Genomic_DNA"/>
</dbReference>
<dbReference type="GO" id="GO:0042803">
    <property type="term" value="F:protein homodimerization activity"/>
    <property type="evidence" value="ECO:0007669"/>
    <property type="project" value="InterPro"/>
</dbReference>
<dbReference type="InterPro" id="IPR000740">
    <property type="entry name" value="GrpE"/>
</dbReference>
<evidence type="ECO:0000256" key="1">
    <source>
        <dbReference type="ARBA" id="ARBA00023186"/>
    </source>
</evidence>
<evidence type="ECO:0000313" key="2">
    <source>
        <dbReference type="EMBL" id="CAB4710937.1"/>
    </source>
</evidence>
<dbReference type="GO" id="GO:0000774">
    <property type="term" value="F:adenyl-nucleotide exchange factor activity"/>
    <property type="evidence" value="ECO:0007669"/>
    <property type="project" value="InterPro"/>
</dbReference>
<proteinExistence type="predicted"/>
<dbReference type="EMBL" id="CAFBLJ010000060">
    <property type="protein sequence ID" value="CAB4874206.1"/>
    <property type="molecule type" value="Genomic_DNA"/>
</dbReference>
<reference evidence="3" key="1">
    <citation type="submission" date="2020-05" db="EMBL/GenBank/DDBJ databases">
        <authorList>
            <person name="Chiriac C."/>
            <person name="Salcher M."/>
            <person name="Ghai R."/>
            <person name="Kavagutti S V."/>
        </authorList>
    </citation>
    <scope>NUCLEOTIDE SEQUENCE</scope>
</reference>
<sequence length="170" mass="19717">MSEEIIDLDMNDNDPQDLVELTEEMSLLQEIRDDMYKMIPALRAAIARDSSFEAMDTRLKKLEAERSSFSQWKMAADIHKFRVRMLHTSMPKDLKESINEEITKILDNQGFKKFGEVGEPFNELHHRVVDMKDDQGSDLFVDQVVSPGLTWMKKVVLKADVVVSQRRKSK</sequence>
<dbReference type="Pfam" id="PF01025">
    <property type="entry name" value="GrpE"/>
    <property type="match status" value="1"/>
</dbReference>
<protein>
    <submittedName>
        <fullName evidence="3">Unannotated protein</fullName>
    </submittedName>
</protein>
<dbReference type="Gene3D" id="2.30.22.10">
    <property type="entry name" value="Head domain of nucleotide exchange factor GrpE"/>
    <property type="match status" value="1"/>
</dbReference>